<dbReference type="PROSITE" id="PS51257">
    <property type="entry name" value="PROKAR_LIPOPROTEIN"/>
    <property type="match status" value="1"/>
</dbReference>
<name>A0AAV3U947_9ALTE</name>
<dbReference type="AlphaFoldDB" id="A0AAV3U947"/>
<proteinExistence type="predicted"/>
<evidence type="ECO:0008006" key="4">
    <source>
        <dbReference type="Google" id="ProtNLM"/>
    </source>
</evidence>
<feature type="transmembrane region" description="Helical" evidence="1">
    <location>
        <begin position="12"/>
        <end position="30"/>
    </location>
</feature>
<evidence type="ECO:0000256" key="1">
    <source>
        <dbReference type="SAM" id="Phobius"/>
    </source>
</evidence>
<comment type="caution">
    <text evidence="2">The sequence shown here is derived from an EMBL/GenBank/DDBJ whole genome shotgun (WGS) entry which is preliminary data.</text>
</comment>
<dbReference type="EMBL" id="BAABLX010000077">
    <property type="protein sequence ID" value="GAA4959124.1"/>
    <property type="molecule type" value="Genomic_DNA"/>
</dbReference>
<keyword evidence="1" id="KW-0812">Transmembrane</keyword>
<accession>A0AAV3U947</accession>
<evidence type="ECO:0000313" key="3">
    <source>
        <dbReference type="Proteomes" id="UP001409585"/>
    </source>
</evidence>
<sequence length="170" mass="19908">MKPTNLRNLGKIISVVRVCVLAMSVVLFTACGADKLQEELDLEIDLVHFSSDKTDIYPGEEVHFVWEAESLYDFDVRFFLSKDTRKSDDDYRFIKEQCGYDEDHCEQYDRVIFTCLFLMDNSLDCDEDNKLISVNDITPYLEELPMPGYVIIEVCDETRCERAYTELNFY</sequence>
<gene>
    <name evidence="2" type="ORF">GCM10025791_45060</name>
</gene>
<keyword evidence="1" id="KW-1133">Transmembrane helix</keyword>
<keyword evidence="3" id="KW-1185">Reference proteome</keyword>
<organism evidence="2 3">
    <name type="scientific">Halioxenophilus aromaticivorans</name>
    <dbReference type="NCBI Taxonomy" id="1306992"/>
    <lineage>
        <taxon>Bacteria</taxon>
        <taxon>Pseudomonadati</taxon>
        <taxon>Pseudomonadota</taxon>
        <taxon>Gammaproteobacteria</taxon>
        <taxon>Alteromonadales</taxon>
        <taxon>Alteromonadaceae</taxon>
        <taxon>Halioxenophilus</taxon>
    </lineage>
</organism>
<dbReference type="RefSeq" id="WP_345427597.1">
    <property type="nucleotide sequence ID" value="NZ_AP031496.1"/>
</dbReference>
<dbReference type="Proteomes" id="UP001409585">
    <property type="component" value="Unassembled WGS sequence"/>
</dbReference>
<keyword evidence="1" id="KW-0472">Membrane</keyword>
<protein>
    <recommendedName>
        <fullName evidence="4">Lipoprotein</fullName>
    </recommendedName>
</protein>
<evidence type="ECO:0000313" key="2">
    <source>
        <dbReference type="EMBL" id="GAA4959124.1"/>
    </source>
</evidence>
<reference evidence="3" key="1">
    <citation type="journal article" date="2019" name="Int. J. Syst. Evol. Microbiol.">
        <title>The Global Catalogue of Microorganisms (GCM) 10K type strain sequencing project: providing services to taxonomists for standard genome sequencing and annotation.</title>
        <authorList>
            <consortium name="The Broad Institute Genomics Platform"/>
            <consortium name="The Broad Institute Genome Sequencing Center for Infectious Disease"/>
            <person name="Wu L."/>
            <person name="Ma J."/>
        </authorList>
    </citation>
    <scope>NUCLEOTIDE SEQUENCE [LARGE SCALE GENOMIC DNA]</scope>
    <source>
        <strain evidence="3">JCM 19134</strain>
    </source>
</reference>